<accession>A0A6D2G8Y7</accession>
<dbReference type="InterPro" id="IPR000462">
    <property type="entry name" value="CDP-OH_P_trans"/>
</dbReference>
<keyword evidence="2" id="KW-0808">Transferase</keyword>
<dbReference type="Pfam" id="PF01148">
    <property type="entry name" value="CTP_transf_1"/>
    <property type="match status" value="1"/>
</dbReference>
<dbReference type="InterPro" id="IPR043130">
    <property type="entry name" value="CDP-OH_PTrfase_TM_dom"/>
</dbReference>
<dbReference type="Proteomes" id="UP000267858">
    <property type="component" value="Chromosome"/>
</dbReference>
<feature type="transmembrane region" description="Helical" evidence="1">
    <location>
        <begin position="243"/>
        <end position="270"/>
    </location>
</feature>
<feature type="transmembrane region" description="Helical" evidence="1">
    <location>
        <begin position="82"/>
        <end position="106"/>
    </location>
</feature>
<reference evidence="2 3" key="1">
    <citation type="submission" date="2018-12" db="EMBL/GenBank/DDBJ databases">
        <authorList>
            <consortium name="Pathogen Informatics"/>
        </authorList>
    </citation>
    <scope>NUCLEOTIDE SEQUENCE [LARGE SCALE GENOMIC DNA]</scope>
    <source>
        <strain evidence="2 3">NCTC5773</strain>
    </source>
</reference>
<proteinExistence type="predicted"/>
<dbReference type="GO" id="GO:0016780">
    <property type="term" value="F:phosphotransferase activity, for other substituted phosphate groups"/>
    <property type="evidence" value="ECO:0007669"/>
    <property type="project" value="InterPro"/>
</dbReference>
<dbReference type="EMBL" id="LR134141">
    <property type="protein sequence ID" value="VEA02916.1"/>
    <property type="molecule type" value="Genomic_DNA"/>
</dbReference>
<feature type="transmembrane region" description="Helical" evidence="1">
    <location>
        <begin position="412"/>
        <end position="432"/>
    </location>
</feature>
<dbReference type="PANTHER" id="PTHR43535">
    <property type="entry name" value="PHOSPHATIDATE CYTIDYLYLTRANSFERASE"/>
    <property type="match status" value="1"/>
</dbReference>
<feature type="transmembrane region" description="Helical" evidence="1">
    <location>
        <begin position="343"/>
        <end position="365"/>
    </location>
</feature>
<dbReference type="Pfam" id="PF01066">
    <property type="entry name" value="CDP-OH_P_transf"/>
    <property type="match status" value="1"/>
</dbReference>
<organism evidence="2 3">
    <name type="scientific">Salmonella enterica subsp. salamae</name>
    <dbReference type="NCBI Taxonomy" id="59202"/>
    <lineage>
        <taxon>Bacteria</taxon>
        <taxon>Pseudomonadati</taxon>
        <taxon>Pseudomonadota</taxon>
        <taxon>Gammaproteobacteria</taxon>
        <taxon>Enterobacterales</taxon>
        <taxon>Enterobacteriaceae</taxon>
        <taxon>Salmonella</taxon>
    </lineage>
</organism>
<dbReference type="GO" id="GO:0008654">
    <property type="term" value="P:phospholipid biosynthetic process"/>
    <property type="evidence" value="ECO:0007669"/>
    <property type="project" value="InterPro"/>
</dbReference>
<feature type="transmembrane region" description="Helical" evidence="1">
    <location>
        <begin position="31"/>
        <end position="61"/>
    </location>
</feature>
<dbReference type="GO" id="GO:0009273">
    <property type="term" value="P:peptidoglycan-based cell wall biogenesis"/>
    <property type="evidence" value="ECO:0007669"/>
    <property type="project" value="TreeGrafter"/>
</dbReference>
<gene>
    <name evidence="2" type="primary">ynbA</name>
    <name evidence="2" type="ORF">NCTC5773_02417</name>
</gene>
<dbReference type="PANTHER" id="PTHR43535:SF1">
    <property type="entry name" value="PHOSPHATIDATE CYTIDYLYLTRANSFERASE"/>
    <property type="match status" value="1"/>
</dbReference>
<sequence length="464" mass="51338">MTLYQIKPAFQAMLRPVMAWLYRHHITANQITLSAMVLSIATGLILIVWPLYFLLPIVLFVRMALNALDGMLARECRQQSRLGAILNETGDVISDIALYLPFLFLADSSAPLVLAMLLAIVMTEFCGILAQTINGVRSYAGPFGKSDRALVFGAGGLALTFWPQAAQWSNIVWSIALRTAALDDSKPLSKRINCGGCQMMLLEKSLLVIFALLLIATLVNRILVWRRPDKDWRELTLRIRTWWLIIILFSLALLSPTWLALTFFALLSFMALKEFLTLVPSRHSDRMPLLWMFIAIPINYWLIGIGWYGMFVVFIPVYVFLFLPARMVIAGDTQGFLRTASQLHWSLMTTVFAFSHVAFLLVLPADGKQTGALLVLFLVGPDWSLTILRQYLWGKSFGRIKVTPTVSPNKTLAGLAGGVMTTALAGLALGPLLTPLNVPMSLLAGLIIGGTGFCGDVGDVCRKT</sequence>
<evidence type="ECO:0000313" key="3">
    <source>
        <dbReference type="Proteomes" id="UP000267858"/>
    </source>
</evidence>
<dbReference type="AlphaFoldDB" id="A0A6D2G8Y7"/>
<name>A0A6D2G8Y7_SALER</name>
<evidence type="ECO:0000313" key="2">
    <source>
        <dbReference type="EMBL" id="VEA02916.1"/>
    </source>
</evidence>
<feature type="transmembrane region" description="Helical" evidence="1">
    <location>
        <begin position="148"/>
        <end position="165"/>
    </location>
</feature>
<keyword evidence="1" id="KW-0812">Transmembrane</keyword>
<feature type="transmembrane region" description="Helical" evidence="1">
    <location>
        <begin position="290"/>
        <end position="323"/>
    </location>
</feature>
<feature type="transmembrane region" description="Helical" evidence="1">
    <location>
        <begin position="112"/>
        <end position="136"/>
    </location>
</feature>
<dbReference type="GO" id="GO:0005886">
    <property type="term" value="C:plasma membrane"/>
    <property type="evidence" value="ECO:0007669"/>
    <property type="project" value="TreeGrafter"/>
</dbReference>
<feature type="transmembrane region" description="Helical" evidence="1">
    <location>
        <begin position="438"/>
        <end position="458"/>
    </location>
</feature>
<protein>
    <submittedName>
        <fullName evidence="2">Transferase</fullName>
    </submittedName>
</protein>
<keyword evidence="1" id="KW-1133">Transmembrane helix</keyword>
<dbReference type="Gene3D" id="1.20.120.1760">
    <property type="match status" value="1"/>
</dbReference>
<feature type="transmembrane region" description="Helical" evidence="1">
    <location>
        <begin position="205"/>
        <end position="223"/>
    </location>
</feature>
<feature type="transmembrane region" description="Helical" evidence="1">
    <location>
        <begin position="371"/>
        <end position="392"/>
    </location>
</feature>
<keyword evidence="1" id="KW-0472">Membrane</keyword>
<evidence type="ECO:0000256" key="1">
    <source>
        <dbReference type="SAM" id="Phobius"/>
    </source>
</evidence>